<comment type="caution">
    <text evidence="3">The sequence shown here is derived from an EMBL/GenBank/DDBJ whole genome shotgun (WGS) entry which is preliminary data.</text>
</comment>
<proteinExistence type="predicted"/>
<keyword evidence="4" id="KW-1185">Reference proteome</keyword>
<dbReference type="Pfam" id="PF06985">
    <property type="entry name" value="HET"/>
    <property type="match status" value="1"/>
</dbReference>
<gene>
    <name evidence="3" type="ORF">AB675_1879</name>
</gene>
<dbReference type="AlphaFoldDB" id="A0A0N1HDY5"/>
<dbReference type="STRING" id="1664694.A0A0N1HDY5"/>
<dbReference type="PANTHER" id="PTHR24148">
    <property type="entry name" value="ANKYRIN REPEAT DOMAIN-CONTAINING PROTEIN 39 HOMOLOG-RELATED"/>
    <property type="match status" value="1"/>
</dbReference>
<feature type="compositionally biased region" description="Polar residues" evidence="1">
    <location>
        <begin position="433"/>
        <end position="451"/>
    </location>
</feature>
<protein>
    <recommendedName>
        <fullName evidence="2">Heterokaryon incompatibility domain-containing protein</fullName>
    </recommendedName>
</protein>
<dbReference type="InterPro" id="IPR010730">
    <property type="entry name" value="HET"/>
</dbReference>
<feature type="domain" description="Heterokaryon incompatibility" evidence="2">
    <location>
        <begin position="59"/>
        <end position="208"/>
    </location>
</feature>
<feature type="region of interest" description="Disordered" evidence="1">
    <location>
        <begin position="431"/>
        <end position="451"/>
    </location>
</feature>
<dbReference type="GeneID" id="28733682"/>
<evidence type="ECO:0000259" key="2">
    <source>
        <dbReference type="Pfam" id="PF06985"/>
    </source>
</evidence>
<sequence>MAQRPGTATLQQRLPSFQHERLKSNANSIRLVQIHGSTVKSGPISLRITQYAKHRRPKYAAISYTWGSSAHLHPVQINGKPFFVHANLYNLLLHLRQRGESRLLWVDALCIDQQNLVERNFHVQLMAQIYDEATSTIVWLGAPSDDRREARAIDFVSEMAEYLRKTKREVAAGFERMYFNDIAAPRWSNLMAFCCRSNYWTRAWIVQEFLQARQIEMYCGTAQLDWSLYASVFGAIREHCRSSSGAQPDLEDILRRILSSIPGRLTARRLSGKSSPLQDLLHEFYDAECSEPRDKVYGMLGIASDCGDLADTGTYSGPQPDYSKHILEVYFDVLVHLRDTFVTQSVSPLTTYLLQQSLQIGKLDVLEYLSQFDEPTLQVKMLETSFKLQPMYMNAVSDTITSWTSVHDLQQRLDDFDWSQYVGYTVQARMRPQTPQRAPSSPTPSFSSQARTSVTGMHRVASLTSTVPSLNAIPKDLISNALAVAEVHPALSTLYHYLPQANGFHLPPSLLTTHHQDKQLLGPAASSQRPTLIIESSPCAQPVRLGFAPPGTRRGDIICQFQGTDLTLIARRPAYGGQSLQLVGRAIMVTHEGLSGKQGEVHPICRAGLGRWGSSCLGEQSETVLNGEQYSEVGSKDFGEAIGGGTKPDMSAGVDGEFAHEVIETDAISMFEILRGGELKGGSTVWLEA</sequence>
<evidence type="ECO:0000313" key="3">
    <source>
        <dbReference type="EMBL" id="KPI42833.1"/>
    </source>
</evidence>
<name>A0A0N1HDY5_9EURO</name>
<dbReference type="Proteomes" id="UP000038010">
    <property type="component" value="Unassembled WGS sequence"/>
</dbReference>
<dbReference type="OrthoDB" id="2157530at2759"/>
<dbReference type="EMBL" id="LFJN01000006">
    <property type="protein sequence ID" value="KPI42833.1"/>
    <property type="molecule type" value="Genomic_DNA"/>
</dbReference>
<dbReference type="RefSeq" id="XP_018002796.1">
    <property type="nucleotide sequence ID" value="XM_018141802.1"/>
</dbReference>
<accession>A0A0N1HDY5</accession>
<dbReference type="VEuPathDB" id="FungiDB:AB675_1879"/>
<reference evidence="3 4" key="1">
    <citation type="submission" date="2015-06" db="EMBL/GenBank/DDBJ databases">
        <title>Draft genome of the ant-associated black yeast Phialophora attae CBS 131958.</title>
        <authorList>
            <person name="Moreno L.F."/>
            <person name="Stielow B.J."/>
            <person name="de Hoog S."/>
            <person name="Vicente V.A."/>
            <person name="Weiss V.A."/>
            <person name="de Vries M."/>
            <person name="Cruz L.M."/>
            <person name="Souza E.M."/>
        </authorList>
    </citation>
    <scope>NUCLEOTIDE SEQUENCE [LARGE SCALE GENOMIC DNA]</scope>
    <source>
        <strain evidence="3 4">CBS 131958</strain>
    </source>
</reference>
<evidence type="ECO:0000313" key="4">
    <source>
        <dbReference type="Proteomes" id="UP000038010"/>
    </source>
</evidence>
<dbReference type="PANTHER" id="PTHR24148:SF73">
    <property type="entry name" value="HET DOMAIN PROTEIN (AFU_ORTHOLOGUE AFUA_8G01020)"/>
    <property type="match status" value="1"/>
</dbReference>
<evidence type="ECO:0000256" key="1">
    <source>
        <dbReference type="SAM" id="MobiDB-lite"/>
    </source>
</evidence>
<organism evidence="3 4">
    <name type="scientific">Cyphellophora attinorum</name>
    <dbReference type="NCBI Taxonomy" id="1664694"/>
    <lineage>
        <taxon>Eukaryota</taxon>
        <taxon>Fungi</taxon>
        <taxon>Dikarya</taxon>
        <taxon>Ascomycota</taxon>
        <taxon>Pezizomycotina</taxon>
        <taxon>Eurotiomycetes</taxon>
        <taxon>Chaetothyriomycetidae</taxon>
        <taxon>Chaetothyriales</taxon>
        <taxon>Cyphellophoraceae</taxon>
        <taxon>Cyphellophora</taxon>
    </lineage>
</organism>
<dbReference type="InterPro" id="IPR052895">
    <property type="entry name" value="HetReg/Transcr_Mod"/>
</dbReference>